<sequence length="585" mass="68208">MEDLRTRYERLLEARKNAKTSENMVGECMTFCPELEGLERVLNNDVSPYETEVMIKKYRKVSSETPCILPEDIRPMEVLLSVINHVIRLCASDQSLQMYRFAENRTRAIISDMKIQGERGKDAIEVLEKIVRFYIVFRYLLYDHPHFNKDMNLGQLKVVMDSLVKLYDLEEAGWCEKDRKEEFYCYHIIATMGERCPFRIQRWDDGPRVRLSMEITRKYMQKNGAGFFKLLRKLDCIAFCLAQSFAGEVRARCIQMFRKSLAEKVSIEFLEDILWARGSEAEEFLRRNGIVVKSGKADFEERRGGEEYEKEGLYSRRIEINIKRPEMFMLHGCVDYRILSIILSALLWKKLRDSKLTSHAQCPQSQGKYHSMESRAVVRKMCVVILEEVVKKIAVQVFSRVMLLNTLKGYLIKWKELAKRKHDSALDENKYLLLIILDKEIPSVSFIGCINTSVLKSLAPVITYIEKVSVDEMLMYNLCVFSTLKNKHEELYARYRMINLIVGTPQSLSRRVHEIYERAVNASKTKKSTLFTLIDGMNKVQTIETIVKLIDNGKNGDIMERNLALLYEGKPLIECDVYYEEGRTA</sequence>
<dbReference type="VEuPathDB" id="MicrosporidiaDB:EROM_041250"/>
<dbReference type="Proteomes" id="UP000010094">
    <property type="component" value="Chromosome IV"/>
</dbReference>
<dbReference type="PANTHER" id="PTHR12436">
    <property type="entry name" value="80 KDA MCM3-ASSOCIATED PROTEIN"/>
    <property type="match status" value="1"/>
</dbReference>
<feature type="domain" description="SAC3/GANP/THP3 conserved" evidence="1">
    <location>
        <begin position="31"/>
        <end position="293"/>
    </location>
</feature>
<dbReference type="EMBL" id="CP003521">
    <property type="protein sequence ID" value="AFN82891.1"/>
    <property type="molecule type" value="Genomic_DNA"/>
</dbReference>
<gene>
    <name evidence="2" type="ordered locus">EROM_041250</name>
</gene>
<dbReference type="Gene3D" id="1.25.40.990">
    <property type="match status" value="1"/>
</dbReference>
<dbReference type="KEGG" id="ero:EROM_041250"/>
<dbReference type="PANTHER" id="PTHR12436:SF3">
    <property type="entry name" value="GERMINAL-CENTER ASSOCIATED NUCLEAR PROTEIN"/>
    <property type="match status" value="1"/>
</dbReference>
<dbReference type="GeneID" id="20521188"/>
<dbReference type="GO" id="GO:0005737">
    <property type="term" value="C:cytoplasm"/>
    <property type="evidence" value="ECO:0007669"/>
    <property type="project" value="TreeGrafter"/>
</dbReference>
<organism evidence="2 3">
    <name type="scientific">Encephalitozoon romaleae (strain SJ-2008)</name>
    <name type="common">Microsporidian parasite</name>
    <dbReference type="NCBI Taxonomy" id="1178016"/>
    <lineage>
        <taxon>Eukaryota</taxon>
        <taxon>Fungi</taxon>
        <taxon>Fungi incertae sedis</taxon>
        <taxon>Microsporidia</taxon>
        <taxon>Unikaryonidae</taxon>
        <taxon>Encephalitozoon</taxon>
    </lineage>
</organism>
<reference evidence="2 3" key="1">
    <citation type="journal article" date="2012" name="Proc. Natl. Acad. Sci. U.S.A.">
        <title>Gain and loss of multiple functionally related, horizontally transferred genes in the reduced genomes of two microsporidian parasites.</title>
        <authorList>
            <person name="Pombert J.-F."/>
            <person name="Selman M."/>
            <person name="Burki F."/>
            <person name="Bardell F.T."/>
            <person name="Farinelli L."/>
            <person name="Solter L.F."/>
            <person name="Whitman D.W."/>
            <person name="Weiss L.M."/>
            <person name="Corradi N."/>
            <person name="Keeling P.J."/>
        </authorList>
    </citation>
    <scope>NUCLEOTIDE SEQUENCE [LARGE SCALE GENOMIC DNA]</scope>
    <source>
        <strain evidence="2 3">SJ-2008</strain>
    </source>
</reference>
<evidence type="ECO:0000259" key="1">
    <source>
        <dbReference type="Pfam" id="PF03399"/>
    </source>
</evidence>
<dbReference type="AlphaFoldDB" id="I6ZTC3"/>
<name>I6ZTC3_ENCRO</name>
<dbReference type="GO" id="GO:0070390">
    <property type="term" value="C:transcription export complex 2"/>
    <property type="evidence" value="ECO:0007669"/>
    <property type="project" value="TreeGrafter"/>
</dbReference>
<dbReference type="HOGENOM" id="CLU_036727_1_0_1"/>
<dbReference type="InterPro" id="IPR005062">
    <property type="entry name" value="SAC3/GANP/THP3_conserved"/>
</dbReference>
<dbReference type="Pfam" id="PF03399">
    <property type="entry name" value="SAC3_GANP"/>
    <property type="match status" value="1"/>
</dbReference>
<proteinExistence type="predicted"/>
<dbReference type="RefSeq" id="XP_009264388.1">
    <property type="nucleotide sequence ID" value="XM_009266113.1"/>
</dbReference>
<dbReference type="InterPro" id="IPR045107">
    <property type="entry name" value="SAC3/GANP/THP3"/>
</dbReference>
<evidence type="ECO:0000313" key="2">
    <source>
        <dbReference type="EMBL" id="AFN82891.1"/>
    </source>
</evidence>
<protein>
    <submittedName>
        <fullName evidence="2">Nuclear protein export factor</fullName>
    </submittedName>
</protein>
<accession>I6ZTC3</accession>
<dbReference type="GO" id="GO:0006406">
    <property type="term" value="P:mRNA export from nucleus"/>
    <property type="evidence" value="ECO:0007669"/>
    <property type="project" value="TreeGrafter"/>
</dbReference>
<evidence type="ECO:0000313" key="3">
    <source>
        <dbReference type="Proteomes" id="UP000010094"/>
    </source>
</evidence>
<keyword evidence="3" id="KW-1185">Reference proteome</keyword>
<dbReference type="OrthoDB" id="264795at2759"/>